<protein>
    <submittedName>
        <fullName evidence="1">Uncharacterized protein</fullName>
    </submittedName>
</protein>
<reference evidence="1" key="1">
    <citation type="submission" date="2013-03" db="EMBL/GenBank/DDBJ databases">
        <title>Immune-Related transcriptome of Coptotermes formosanus Shiraki workers: the defense mechanism.</title>
        <authorList>
            <person name="Hussain A."/>
            <person name="Li Y.F."/>
            <person name="Wen S.Y."/>
        </authorList>
    </citation>
    <scope>NUCLEOTIDE SEQUENCE</scope>
</reference>
<dbReference type="SUPFAM" id="SSF50978">
    <property type="entry name" value="WD40 repeat-like"/>
    <property type="match status" value="1"/>
</dbReference>
<dbReference type="InterPro" id="IPR036322">
    <property type="entry name" value="WD40_repeat_dom_sf"/>
</dbReference>
<dbReference type="AlphaFoldDB" id="R4V2A3"/>
<proteinExistence type="evidence at transcript level"/>
<evidence type="ECO:0000313" key="1">
    <source>
        <dbReference type="EMBL" id="AGM32867.1"/>
    </source>
</evidence>
<organism evidence="1">
    <name type="scientific">Coptotermes formosanus</name>
    <name type="common">Formosan subterranean termite</name>
    <dbReference type="NCBI Taxonomy" id="36987"/>
    <lineage>
        <taxon>Eukaryota</taxon>
        <taxon>Metazoa</taxon>
        <taxon>Ecdysozoa</taxon>
        <taxon>Arthropoda</taxon>
        <taxon>Hexapoda</taxon>
        <taxon>Insecta</taxon>
        <taxon>Pterygota</taxon>
        <taxon>Neoptera</taxon>
        <taxon>Polyneoptera</taxon>
        <taxon>Dictyoptera</taxon>
        <taxon>Blattodea</taxon>
        <taxon>Blattoidea</taxon>
        <taxon>Termitoidae</taxon>
        <taxon>Rhinotermitidae</taxon>
        <taxon>Coptotermes</taxon>
    </lineage>
</organism>
<dbReference type="EMBL" id="KC741043">
    <property type="protein sequence ID" value="AGM32867.1"/>
    <property type="molecule type" value="mRNA"/>
</dbReference>
<sequence length="171" mass="19626">MSGQVSYFSLDNKTIYQFPSPHSTTVNIIALSQVRASMITSSFDRSLIYYNSLDNSIMGKDETLTFCAISIQFYEDGETFLICNSRSFISIHKPVKSVWPYFDVGDSCPDVFEEIQAEVKTLPRPNMIAENIQRFQSRLNILFQTIYLMDLRLSMLEDEISKLNGNLRYVG</sequence>
<name>R4V2A3_COPFO</name>
<accession>R4V2A3</accession>